<gene>
    <name evidence="12" type="ORF">CCMA1212_005942</name>
</gene>
<dbReference type="InterPro" id="IPR049730">
    <property type="entry name" value="SNF2/RAD54-like_C"/>
</dbReference>
<keyword evidence="13" id="KW-1185">Reference proteome</keyword>
<feature type="domain" description="Helicase C-terminal" evidence="11">
    <location>
        <begin position="963"/>
        <end position="1118"/>
    </location>
</feature>
<dbReference type="Pfam" id="PF13923">
    <property type="entry name" value="zf-C3HC4_2"/>
    <property type="match status" value="1"/>
</dbReference>
<evidence type="ECO:0000259" key="11">
    <source>
        <dbReference type="PROSITE" id="PS51194"/>
    </source>
</evidence>
<evidence type="ECO:0000259" key="10">
    <source>
        <dbReference type="PROSITE" id="PS51192"/>
    </source>
</evidence>
<dbReference type="InterPro" id="IPR014001">
    <property type="entry name" value="Helicase_ATP-bd"/>
</dbReference>
<dbReference type="PROSITE" id="PS50089">
    <property type="entry name" value="ZF_RING_2"/>
    <property type="match status" value="1"/>
</dbReference>
<proteinExistence type="inferred from homology"/>
<dbReference type="SUPFAM" id="SSF52540">
    <property type="entry name" value="P-loop containing nucleoside triphosphate hydrolases"/>
    <property type="match status" value="2"/>
</dbReference>
<keyword evidence="7" id="KW-0175">Coiled coil</keyword>
<dbReference type="InterPro" id="IPR038718">
    <property type="entry name" value="SNF2-like_sf"/>
</dbReference>
<feature type="compositionally biased region" description="Polar residues" evidence="8">
    <location>
        <begin position="157"/>
        <end position="168"/>
    </location>
</feature>
<dbReference type="RefSeq" id="XP_073558327.1">
    <property type="nucleotide sequence ID" value="XM_073703186.1"/>
</dbReference>
<evidence type="ECO:0000256" key="1">
    <source>
        <dbReference type="ARBA" id="ARBA00007025"/>
    </source>
</evidence>
<dbReference type="Pfam" id="PF00176">
    <property type="entry name" value="SNF2-rel_dom"/>
    <property type="match status" value="1"/>
</dbReference>
<feature type="compositionally biased region" description="Basic residues" evidence="8">
    <location>
        <begin position="908"/>
        <end position="917"/>
    </location>
</feature>
<feature type="domain" description="Helicase ATP-binding" evidence="10">
    <location>
        <begin position="421"/>
        <end position="609"/>
    </location>
</feature>
<dbReference type="CDD" id="cd18008">
    <property type="entry name" value="DEXDc_SHPRH-like"/>
    <property type="match status" value="1"/>
</dbReference>
<dbReference type="Gene3D" id="3.40.50.300">
    <property type="entry name" value="P-loop containing nucleotide triphosphate hydrolases"/>
    <property type="match status" value="2"/>
</dbReference>
<feature type="region of interest" description="Disordered" evidence="8">
    <location>
        <begin position="21"/>
        <end position="168"/>
    </location>
</feature>
<evidence type="ECO:0000256" key="8">
    <source>
        <dbReference type="SAM" id="MobiDB-lite"/>
    </source>
</evidence>
<dbReference type="Gene3D" id="3.30.40.10">
    <property type="entry name" value="Zinc/RING finger domain, C3HC4 (zinc finger)"/>
    <property type="match status" value="1"/>
</dbReference>
<keyword evidence="3" id="KW-0378">Hydrolase</keyword>
<accession>A0ABY2H2X7</accession>
<evidence type="ECO:0000256" key="4">
    <source>
        <dbReference type="ARBA" id="ARBA00022806"/>
    </source>
</evidence>
<dbReference type="PROSITE" id="PS51194">
    <property type="entry name" value="HELICASE_CTER"/>
    <property type="match status" value="1"/>
</dbReference>
<organism evidence="12 13">
    <name type="scientific">Trichoderma ghanense</name>
    <dbReference type="NCBI Taxonomy" id="65468"/>
    <lineage>
        <taxon>Eukaryota</taxon>
        <taxon>Fungi</taxon>
        <taxon>Dikarya</taxon>
        <taxon>Ascomycota</taxon>
        <taxon>Pezizomycotina</taxon>
        <taxon>Sordariomycetes</taxon>
        <taxon>Hypocreomycetidae</taxon>
        <taxon>Hypocreales</taxon>
        <taxon>Hypocreaceae</taxon>
        <taxon>Trichoderma</taxon>
    </lineage>
</organism>
<evidence type="ECO:0000313" key="13">
    <source>
        <dbReference type="Proteomes" id="UP001642720"/>
    </source>
</evidence>
<feature type="compositionally biased region" description="Polar residues" evidence="8">
    <location>
        <begin position="119"/>
        <end position="128"/>
    </location>
</feature>
<protein>
    <submittedName>
        <fullName evidence="12">Uncharacterized protein</fullName>
    </submittedName>
</protein>
<dbReference type="SMART" id="SM00184">
    <property type="entry name" value="RING"/>
    <property type="match status" value="1"/>
</dbReference>
<keyword evidence="6" id="KW-0863">Zinc-finger</keyword>
<dbReference type="GeneID" id="300577636"/>
<keyword evidence="6" id="KW-0479">Metal-binding</keyword>
<dbReference type="PANTHER" id="PTHR45626">
    <property type="entry name" value="TRANSCRIPTION TERMINATION FACTOR 2-RELATED"/>
    <property type="match status" value="1"/>
</dbReference>
<feature type="region of interest" description="Disordered" evidence="8">
    <location>
        <begin position="890"/>
        <end position="923"/>
    </location>
</feature>
<comment type="caution">
    <text evidence="12">The sequence shown here is derived from an EMBL/GenBank/DDBJ whole genome shotgun (WGS) entry which is preliminary data.</text>
</comment>
<dbReference type="InterPro" id="IPR050628">
    <property type="entry name" value="SNF2_RAD54_helicase_TF"/>
</dbReference>
<reference evidence="12 13" key="1">
    <citation type="submission" date="2018-01" db="EMBL/GenBank/DDBJ databases">
        <title>Genome characterization of the sugarcane-associated fungus Trichoderma ghanense CCMA-1212 and their application in lignocelulose bioconversion.</title>
        <authorList>
            <person name="Steindorff A.S."/>
            <person name="Mendes T.D."/>
            <person name="Vilela E.S.D."/>
            <person name="Rodrigues D.S."/>
            <person name="Formighieri E.F."/>
            <person name="Melo I.S."/>
            <person name="Favaro L.C.L."/>
        </authorList>
    </citation>
    <scope>NUCLEOTIDE SEQUENCE [LARGE SCALE GENOMIC DNA]</scope>
    <source>
        <strain evidence="12 13">CCMA-1212</strain>
    </source>
</reference>
<dbReference type="SMART" id="SM00490">
    <property type="entry name" value="HELICc"/>
    <property type="match status" value="1"/>
</dbReference>
<feature type="compositionally biased region" description="Polar residues" evidence="8">
    <location>
        <begin position="209"/>
        <end position="223"/>
    </location>
</feature>
<feature type="region of interest" description="Disordered" evidence="8">
    <location>
        <begin position="199"/>
        <end position="232"/>
    </location>
</feature>
<keyword evidence="6" id="KW-0862">Zinc</keyword>
<name>A0ABY2H2X7_9HYPO</name>
<dbReference type="PROSITE" id="PS51192">
    <property type="entry name" value="HELICASE_ATP_BIND_1"/>
    <property type="match status" value="1"/>
</dbReference>
<feature type="compositionally biased region" description="Basic and acidic residues" evidence="8">
    <location>
        <begin position="199"/>
        <end position="208"/>
    </location>
</feature>
<keyword evidence="5" id="KW-0067">ATP-binding</keyword>
<dbReference type="PANTHER" id="PTHR45626:SF16">
    <property type="entry name" value="ATP-DEPENDENT HELICASE ULS1"/>
    <property type="match status" value="1"/>
</dbReference>
<keyword evidence="4" id="KW-0347">Helicase</keyword>
<dbReference type="EMBL" id="PPTA01000007">
    <property type="protein sequence ID" value="TFB02126.1"/>
    <property type="molecule type" value="Genomic_DNA"/>
</dbReference>
<dbReference type="Proteomes" id="UP001642720">
    <property type="component" value="Unassembled WGS sequence"/>
</dbReference>
<evidence type="ECO:0000313" key="12">
    <source>
        <dbReference type="EMBL" id="TFB02126.1"/>
    </source>
</evidence>
<sequence length="1129" mass="127039">MAMNREALRDELMIQEVILESLQGESFDDAEEQREDARKEISRLKRALKALPRSPSGGDEGGPSNSTAQAQRAASQASSSPQEQPEQSRARTPASAGPSRPRPASFVMETPRKPLASETGESPSLTIQSRKRDFEASGLHAGTDLTPHRRTAPGPFSGSQTLFRSPSSDDQIEIIDLTGSDVDYDSSRIAEQLKLEREMKKKAERERTTLASQPSSQNASGPSRASGAEQPSAFSRMMATQRLNQSQNVLEILDDELDAPLPSLVARGPSYGASAGPSANDHLVRAVNQPNPNPRYYQLPTGNFPMPGAFPGAPMMFGTPIEASALGRGTLTPLSDIINKTSSFDYVNGVDGDGNMLPSHLMDFINNSFHDPRVTEQELDDLLKNIRPDMDIPEDKRDGTPEGLKNALYPHQALALSWMKQMEEGTNKGGILADDMGLGKTISTLALILSRPAKSRPKTNLIVGPVALIRQWEEEIHKKTKPSHRLSVFVYHNTKATIDDMLKYDVVLTTYGTLAQEMKRLDTYLESNAGRNIDFTDKGIATRFPLLNPRKSKFYRVILDEAQCIKNRNTKTAKACHRLSAVHRWCLSGTPMMNGVLEIFSLVHFLRIKPYCVWDQFRRDFSPLFNKNSATDGVAMHRFRALLKAIMLRRKKDSELDGKPILVLPAKREHVIYADLSQDERDYYNQLEKASKVTFNKYLREGSVGKNYSSILVLLLRLRQACCHPHLNLDVEDTAPNITSKELLELVKKLDESIIVRIREADAFECPICYDAVQSPTFFIPCGHDTCQQCLTRLVDSAAATNLQQGFEGVTTAKCPVCRGSFDPKKCFNYETFQQVHMPERVEGPVKDEETESDSSGDDDDDEYSSEDVDDDEVDSYGDLRDFIVRDDVEPDSEREKIKNEKKENNERKKKKKKGKKKATEIKPSMLRALRHDASKNRAAYKKYMGYLRKTWLPAAKVSECMKLLEEIYKTGEKTIVFSQWTLLLDLLEVAMWHDQYPGKMRRYDGSMSAEQRFQAAVDFRDKKDVKVMLVSLRAGNAGLNLTAASRVVIMDPFWNPYIEMQAVDRAYRIGQMKEVTVYRILTKETVEDRIVELQDRKKEMVEAALDEAESMRIGRLGVSDLKFLFTGH</sequence>
<evidence type="ECO:0000256" key="6">
    <source>
        <dbReference type="PROSITE-ProRule" id="PRU00175"/>
    </source>
</evidence>
<evidence type="ECO:0000256" key="5">
    <source>
        <dbReference type="ARBA" id="ARBA00022840"/>
    </source>
</evidence>
<evidence type="ECO:0000256" key="3">
    <source>
        <dbReference type="ARBA" id="ARBA00022801"/>
    </source>
</evidence>
<dbReference type="InterPro" id="IPR000330">
    <property type="entry name" value="SNF2_N"/>
</dbReference>
<feature type="compositionally biased region" description="Basic and acidic residues" evidence="8">
    <location>
        <begin position="890"/>
        <end position="907"/>
    </location>
</feature>
<feature type="compositionally biased region" description="Acidic residues" evidence="8">
    <location>
        <begin position="849"/>
        <end position="874"/>
    </location>
</feature>
<feature type="domain" description="RING-type" evidence="9">
    <location>
        <begin position="766"/>
        <end position="819"/>
    </location>
</feature>
<evidence type="ECO:0000256" key="7">
    <source>
        <dbReference type="SAM" id="Coils"/>
    </source>
</evidence>
<dbReference type="InterPro" id="IPR027417">
    <property type="entry name" value="P-loop_NTPase"/>
</dbReference>
<dbReference type="SMART" id="SM00487">
    <property type="entry name" value="DEXDc"/>
    <property type="match status" value="1"/>
</dbReference>
<comment type="similarity">
    <text evidence="1">Belongs to the SNF2/RAD54 helicase family.</text>
</comment>
<dbReference type="InterPro" id="IPR013083">
    <property type="entry name" value="Znf_RING/FYVE/PHD"/>
</dbReference>
<feature type="region of interest" description="Disordered" evidence="8">
    <location>
        <begin position="839"/>
        <end position="874"/>
    </location>
</feature>
<dbReference type="SUPFAM" id="SSF57850">
    <property type="entry name" value="RING/U-box"/>
    <property type="match status" value="1"/>
</dbReference>
<keyword evidence="2" id="KW-0547">Nucleotide-binding</keyword>
<feature type="compositionally biased region" description="Low complexity" evidence="8">
    <location>
        <begin position="68"/>
        <end position="105"/>
    </location>
</feature>
<evidence type="ECO:0000256" key="2">
    <source>
        <dbReference type="ARBA" id="ARBA00022741"/>
    </source>
</evidence>
<dbReference type="Pfam" id="PF00271">
    <property type="entry name" value="Helicase_C"/>
    <property type="match status" value="1"/>
</dbReference>
<dbReference type="InterPro" id="IPR001650">
    <property type="entry name" value="Helicase_C-like"/>
</dbReference>
<dbReference type="CDD" id="cd16449">
    <property type="entry name" value="RING-HC"/>
    <property type="match status" value="1"/>
</dbReference>
<feature type="coiled-coil region" evidence="7">
    <location>
        <begin position="1084"/>
        <end position="1112"/>
    </location>
</feature>
<dbReference type="Gene3D" id="3.40.50.10810">
    <property type="entry name" value="Tandem AAA-ATPase domain"/>
    <property type="match status" value="1"/>
</dbReference>
<dbReference type="InterPro" id="IPR001841">
    <property type="entry name" value="Znf_RING"/>
</dbReference>
<feature type="compositionally biased region" description="Basic and acidic residues" evidence="8">
    <location>
        <begin position="839"/>
        <end position="848"/>
    </location>
</feature>
<dbReference type="CDD" id="cd18793">
    <property type="entry name" value="SF2_C_SNF"/>
    <property type="match status" value="1"/>
</dbReference>
<evidence type="ECO:0000259" key="9">
    <source>
        <dbReference type="PROSITE" id="PS50089"/>
    </source>
</evidence>